<dbReference type="Pfam" id="PF07690">
    <property type="entry name" value="MFS_1"/>
    <property type="match status" value="2"/>
</dbReference>
<feature type="transmembrane region" description="Helical" evidence="13">
    <location>
        <begin position="659"/>
        <end position="677"/>
    </location>
</feature>
<feature type="compositionally biased region" description="Basic and acidic residues" evidence="12">
    <location>
        <begin position="74"/>
        <end position="90"/>
    </location>
</feature>
<feature type="transmembrane region" description="Helical" evidence="13">
    <location>
        <begin position="596"/>
        <end position="618"/>
    </location>
</feature>
<protein>
    <submittedName>
        <fullName evidence="15">Synaptic vesicle glycoprotein 2A</fullName>
    </submittedName>
</protein>
<evidence type="ECO:0000256" key="9">
    <source>
        <dbReference type="ARBA" id="ARBA00023136"/>
    </source>
</evidence>
<feature type="region of interest" description="Disordered" evidence="12">
    <location>
        <begin position="49"/>
        <end position="95"/>
    </location>
</feature>
<evidence type="ECO:0000259" key="14">
    <source>
        <dbReference type="PROSITE" id="PS50850"/>
    </source>
</evidence>
<evidence type="ECO:0000256" key="4">
    <source>
        <dbReference type="ARBA" id="ARBA00022553"/>
    </source>
</evidence>
<sequence length="688" mass="76806">MDDDGRYRDGRSDFIRGAKDIAKVAKKQVGKKVGRGVDKVADEYVKRSYKRFEEEDDDDDYAGVPGNDGGYYRNDSRANDDEGHSDSTEGHDEDDEIYEGEYQGIPRADSGKAGGMDGLAVAEAQQFRDLSAFEGEVKKDREELAQQYETILQECGHGKFQWTLYFVLGLALMADGVEIFVVGFVLPSAEKDMCLSEPNKGMLGLIVYLGMMVGAFVWGGLADRIGRRQTLLISLSINSVFAFFSSFVQGYSSFLFCRLASGVGIGGSIPIVFSYYSEFLAQEKRGEHLSWLCMFWMIGGIYASAMAWAIIPHYGWSFQMGSAYQFHSWRVFVLVCAFPSVAAICALSTMPESPSNIYALELQAAVPSPLVRFCNNKQNPSFYPTSNFSLLCFRNSWANLLFSSSSYYGLTVWFPDMIKYLQKQEYASRTKVFVKEKVEHVTFNFTLENQVHRQGQYFSDKFMNMKMRSMVFEDSLFEECYFEDITSSNTFFKNCTFIATLFYNTDLFKYRLINCKLINSTFLHNKEGCLLSDVSDENNAYMVYFVSFLGTLAVLPGNIVSALLMDKIGRLRMLAGSSVISCISCFFLSFGNSESAMIALLCLFGGISIASWNALDVLTVELYPSHKRTTAFGFLNALCKLAAVLGISIFTSFVGITKAVPILFASGALAAGSFLALKLPETRGQVLQ</sequence>
<dbReference type="InterPro" id="IPR055415">
    <property type="entry name" value="LD_SV2"/>
</dbReference>
<proteinExistence type="inferred from homology"/>
<feature type="transmembrane region" description="Helical" evidence="13">
    <location>
        <begin position="288"/>
        <end position="311"/>
    </location>
</feature>
<dbReference type="PROSITE" id="PS50850">
    <property type="entry name" value="MFS"/>
    <property type="match status" value="1"/>
</dbReference>
<dbReference type="SUPFAM" id="SSF141571">
    <property type="entry name" value="Pentapeptide repeat-like"/>
    <property type="match status" value="1"/>
</dbReference>
<reference evidence="15" key="1">
    <citation type="submission" date="2025-08" db="UniProtKB">
        <authorList>
            <consortium name="Ensembl"/>
        </authorList>
    </citation>
    <scope>IDENTIFICATION</scope>
</reference>
<evidence type="ECO:0000256" key="3">
    <source>
        <dbReference type="ARBA" id="ARBA00022448"/>
    </source>
</evidence>
<evidence type="ECO:0000313" key="15">
    <source>
        <dbReference type="Ensembl" id="ENSFHEP00000011954.1"/>
    </source>
</evidence>
<keyword evidence="9 13" id="KW-0472">Membrane</keyword>
<dbReference type="PANTHER" id="PTHR23511">
    <property type="entry name" value="SYNAPTIC VESICLE GLYCOPROTEIN 2"/>
    <property type="match status" value="1"/>
</dbReference>
<dbReference type="Gene3D" id="2.160.20.80">
    <property type="entry name" value="E3 ubiquitin-protein ligase SopA"/>
    <property type="match status" value="1"/>
</dbReference>
<keyword evidence="3" id="KW-0813">Transport</keyword>
<dbReference type="Gene3D" id="1.20.1250.20">
    <property type="entry name" value="MFS general substrate transporter like domains"/>
    <property type="match status" value="2"/>
</dbReference>
<dbReference type="FunFam" id="1.20.1250.20:FF:000009">
    <property type="entry name" value="Synaptic vesicle glycoprotein 2A"/>
    <property type="match status" value="1"/>
</dbReference>
<keyword evidence="8" id="KW-0770">Synapse</keyword>
<keyword evidence="6" id="KW-0532">Neurotransmitter transport</keyword>
<dbReference type="InterPro" id="IPR036259">
    <property type="entry name" value="MFS_trans_sf"/>
</dbReference>
<name>A0A3Q2PH24_FUNHE</name>
<reference evidence="15" key="2">
    <citation type="submission" date="2025-09" db="UniProtKB">
        <authorList>
            <consortium name="Ensembl"/>
        </authorList>
    </citation>
    <scope>IDENTIFICATION</scope>
</reference>
<dbReference type="GO" id="GO:0030672">
    <property type="term" value="C:synaptic vesicle membrane"/>
    <property type="evidence" value="ECO:0007669"/>
    <property type="project" value="UniProtKB-SubCell"/>
</dbReference>
<keyword evidence="4" id="KW-0597">Phosphoprotein</keyword>
<feature type="transmembrane region" description="Helical" evidence="13">
    <location>
        <begin position="331"/>
        <end position="350"/>
    </location>
</feature>
<dbReference type="GO" id="GO:0043005">
    <property type="term" value="C:neuron projection"/>
    <property type="evidence" value="ECO:0007669"/>
    <property type="project" value="TreeGrafter"/>
</dbReference>
<dbReference type="PANTHER" id="PTHR23511:SF11">
    <property type="entry name" value="SYNAPTIC VESICLE GLYCOPROTEIN 2A"/>
    <property type="match status" value="1"/>
</dbReference>
<feature type="transmembrane region" description="Helical" evidence="13">
    <location>
        <begin position="541"/>
        <end position="564"/>
    </location>
</feature>
<evidence type="ECO:0000256" key="6">
    <source>
        <dbReference type="ARBA" id="ARBA00022775"/>
    </source>
</evidence>
<evidence type="ECO:0000256" key="8">
    <source>
        <dbReference type="ARBA" id="ARBA00023018"/>
    </source>
</evidence>
<evidence type="ECO:0000256" key="1">
    <source>
        <dbReference type="ARBA" id="ARBA00004644"/>
    </source>
</evidence>
<comment type="similarity">
    <text evidence="2">Belongs to the major facilitator superfamily.</text>
</comment>
<feature type="transmembrane region" description="Helical" evidence="13">
    <location>
        <begin position="162"/>
        <end position="189"/>
    </location>
</feature>
<dbReference type="InterPro" id="IPR020846">
    <property type="entry name" value="MFS_dom"/>
</dbReference>
<evidence type="ECO:0000256" key="7">
    <source>
        <dbReference type="ARBA" id="ARBA00022989"/>
    </source>
</evidence>
<dbReference type="InterPro" id="IPR011701">
    <property type="entry name" value="MFS"/>
</dbReference>
<feature type="transmembrane region" description="Helical" evidence="13">
    <location>
        <begin position="630"/>
        <end position="653"/>
    </location>
</feature>
<evidence type="ECO:0000256" key="11">
    <source>
        <dbReference type="ARBA" id="ARBA00023329"/>
    </source>
</evidence>
<feature type="domain" description="Major facilitator superfamily (MFS) profile" evidence="14">
    <location>
        <begin position="164"/>
        <end position="683"/>
    </location>
</feature>
<organism evidence="15 16">
    <name type="scientific">Fundulus heteroclitus</name>
    <name type="common">Killifish</name>
    <name type="synonym">Mummichog</name>
    <dbReference type="NCBI Taxonomy" id="8078"/>
    <lineage>
        <taxon>Eukaryota</taxon>
        <taxon>Metazoa</taxon>
        <taxon>Chordata</taxon>
        <taxon>Craniata</taxon>
        <taxon>Vertebrata</taxon>
        <taxon>Euteleostomi</taxon>
        <taxon>Actinopterygii</taxon>
        <taxon>Neopterygii</taxon>
        <taxon>Teleostei</taxon>
        <taxon>Neoteleostei</taxon>
        <taxon>Acanthomorphata</taxon>
        <taxon>Ovalentaria</taxon>
        <taxon>Atherinomorphae</taxon>
        <taxon>Cyprinodontiformes</taxon>
        <taxon>Fundulidae</taxon>
        <taxon>Fundulus</taxon>
    </lineage>
</organism>
<evidence type="ECO:0000256" key="2">
    <source>
        <dbReference type="ARBA" id="ARBA00008335"/>
    </source>
</evidence>
<feature type="transmembrane region" description="Helical" evidence="13">
    <location>
        <begin position="231"/>
        <end position="248"/>
    </location>
</feature>
<dbReference type="Proteomes" id="UP000265000">
    <property type="component" value="Unplaced"/>
</dbReference>
<dbReference type="GO" id="GO:0006836">
    <property type="term" value="P:neurotransmitter transport"/>
    <property type="evidence" value="ECO:0007669"/>
    <property type="project" value="UniProtKB-KW"/>
</dbReference>
<dbReference type="AlphaFoldDB" id="A0A3Q2PH24"/>
<dbReference type="GeneTree" id="ENSGT00950000182940"/>
<dbReference type="STRING" id="8078.ENSFHEP00000011954"/>
<dbReference type="SUPFAM" id="SSF103473">
    <property type="entry name" value="MFS general substrate transporter"/>
    <property type="match status" value="2"/>
</dbReference>
<feature type="transmembrane region" description="Helical" evidence="13">
    <location>
        <begin position="201"/>
        <end position="219"/>
    </location>
</feature>
<dbReference type="Pfam" id="PF23894">
    <property type="entry name" value="LD_SV2"/>
    <property type="match status" value="1"/>
</dbReference>
<dbReference type="GO" id="GO:0022857">
    <property type="term" value="F:transmembrane transporter activity"/>
    <property type="evidence" value="ECO:0007669"/>
    <property type="project" value="InterPro"/>
</dbReference>
<keyword evidence="7 13" id="KW-1133">Transmembrane helix</keyword>
<evidence type="ECO:0000256" key="12">
    <source>
        <dbReference type="SAM" id="MobiDB-lite"/>
    </source>
</evidence>
<evidence type="ECO:0000256" key="13">
    <source>
        <dbReference type="SAM" id="Phobius"/>
    </source>
</evidence>
<evidence type="ECO:0000313" key="16">
    <source>
        <dbReference type="Proteomes" id="UP000265000"/>
    </source>
</evidence>
<evidence type="ECO:0000256" key="10">
    <source>
        <dbReference type="ARBA" id="ARBA00023180"/>
    </source>
</evidence>
<keyword evidence="5 13" id="KW-0812">Transmembrane</keyword>
<keyword evidence="11" id="KW-0968">Cytoplasmic vesicle</keyword>
<feature type="transmembrane region" description="Helical" evidence="13">
    <location>
        <begin position="255"/>
        <end position="276"/>
    </location>
</feature>
<keyword evidence="16" id="KW-1185">Reference proteome</keyword>
<evidence type="ECO:0000256" key="5">
    <source>
        <dbReference type="ARBA" id="ARBA00022692"/>
    </source>
</evidence>
<dbReference type="Ensembl" id="ENSFHET00000019097.1">
    <property type="protein sequence ID" value="ENSFHEP00000011954.1"/>
    <property type="gene ID" value="ENSFHEG00000013433.1"/>
</dbReference>
<dbReference type="FunFam" id="2.160.20.80:FF:000001">
    <property type="entry name" value="Synaptic vesicle glycoprotein 2A"/>
    <property type="match status" value="1"/>
</dbReference>
<accession>A0A3Q2PH24</accession>
<keyword evidence="10" id="KW-0325">Glycoprotein</keyword>
<comment type="subcellular location">
    <subcellularLocation>
        <location evidence="1">Cytoplasmic vesicle</location>
        <location evidence="1">Secretory vesicle</location>
        <location evidence="1">Synaptic vesicle membrane</location>
        <topology evidence="1">Multi-pass membrane protein</topology>
    </subcellularLocation>
</comment>